<proteinExistence type="predicted"/>
<dbReference type="SUPFAM" id="SSF52540">
    <property type="entry name" value="P-loop containing nucleoside triphosphate hydrolases"/>
    <property type="match status" value="1"/>
</dbReference>
<protein>
    <recommendedName>
        <fullName evidence="3">ParA family protein</fullName>
    </recommendedName>
</protein>
<dbReference type="AlphaFoldDB" id="A0A849HED0"/>
<organism evidence="1 2">
    <name type="scientific">Knoellia koreensis</name>
    <dbReference type="NCBI Taxonomy" id="2730921"/>
    <lineage>
        <taxon>Bacteria</taxon>
        <taxon>Bacillati</taxon>
        <taxon>Actinomycetota</taxon>
        <taxon>Actinomycetes</taxon>
        <taxon>Micrococcales</taxon>
        <taxon>Intrasporangiaceae</taxon>
        <taxon>Knoellia</taxon>
    </lineage>
</organism>
<accession>A0A849HED0</accession>
<gene>
    <name evidence="1" type="ORF">HJG52_20075</name>
</gene>
<dbReference type="InterPro" id="IPR027417">
    <property type="entry name" value="P-loop_NTPase"/>
</dbReference>
<comment type="caution">
    <text evidence="1">The sequence shown here is derived from an EMBL/GenBank/DDBJ whole genome shotgun (WGS) entry which is preliminary data.</text>
</comment>
<evidence type="ECO:0000313" key="1">
    <source>
        <dbReference type="EMBL" id="NNM48290.1"/>
    </source>
</evidence>
<dbReference type="Proteomes" id="UP000588586">
    <property type="component" value="Unassembled WGS sequence"/>
</dbReference>
<keyword evidence="2" id="KW-1185">Reference proteome</keyword>
<sequence>MALIVLTSASGSPGATTTAVGLALAWPRPVVLVEADPTGGSPILAGYFRGTIAPGRGLIDLALAHRDDHVEAALPGTLMPIPDPAREHEAWLLPGIRSHAQARSLTHVWEPLRHAFHALERTGQDVIVDAGRLGLTGSPEPLIRGADLTLLTVRTDLVSLSGAKSWAQTLREDLETGGASGALGLLLVGDKRPYAAADVAKVLGLPVVAGIAWDPAAAAVLSHGAPPPRRFESSPLVRSLRAARAAIEATITASRATVAPASHVHDDAVEGVAR</sequence>
<dbReference type="Gene3D" id="3.40.50.300">
    <property type="entry name" value="P-loop containing nucleotide triphosphate hydrolases"/>
    <property type="match status" value="1"/>
</dbReference>
<name>A0A849HED0_9MICO</name>
<evidence type="ECO:0008006" key="3">
    <source>
        <dbReference type="Google" id="ProtNLM"/>
    </source>
</evidence>
<dbReference type="RefSeq" id="WP_171245413.1">
    <property type="nucleotide sequence ID" value="NZ_JABEPQ010000009.1"/>
</dbReference>
<reference evidence="1 2" key="1">
    <citation type="submission" date="2020-04" db="EMBL/GenBank/DDBJ databases">
        <title>Knoellia sp. isolate from air conditioner.</title>
        <authorList>
            <person name="Chea S."/>
            <person name="Kim D.-U."/>
        </authorList>
    </citation>
    <scope>NUCLEOTIDE SEQUENCE [LARGE SCALE GENOMIC DNA]</scope>
    <source>
        <strain evidence="1 2">DB2414S</strain>
    </source>
</reference>
<evidence type="ECO:0000313" key="2">
    <source>
        <dbReference type="Proteomes" id="UP000588586"/>
    </source>
</evidence>
<dbReference type="EMBL" id="JABEPQ010000009">
    <property type="protein sequence ID" value="NNM48290.1"/>
    <property type="molecule type" value="Genomic_DNA"/>
</dbReference>